<dbReference type="InterPro" id="IPR020568">
    <property type="entry name" value="Ribosomal_Su5_D2-typ_SF"/>
</dbReference>
<evidence type="ECO:0000259" key="5">
    <source>
        <dbReference type="Pfam" id="PF00288"/>
    </source>
</evidence>
<dbReference type="EMBL" id="MAYT01000027">
    <property type="protein sequence ID" value="OCA85198.1"/>
    <property type="molecule type" value="Genomic_DNA"/>
</dbReference>
<dbReference type="GO" id="GO:0005524">
    <property type="term" value="F:ATP binding"/>
    <property type="evidence" value="ECO:0007669"/>
    <property type="project" value="UniProtKB-KW"/>
</dbReference>
<dbReference type="SUPFAM" id="SSF54211">
    <property type="entry name" value="Ribosomal protein S5 domain 2-like"/>
    <property type="match status" value="1"/>
</dbReference>
<dbReference type="GO" id="GO:0050515">
    <property type="term" value="F:4-(cytidine 5'-diphospho)-2-C-methyl-D-erythritol kinase activity"/>
    <property type="evidence" value="ECO:0007669"/>
    <property type="project" value="TreeGrafter"/>
</dbReference>
<dbReference type="InterPro" id="IPR014721">
    <property type="entry name" value="Ribsml_uS5_D2-typ_fold_subgr"/>
</dbReference>
<protein>
    <recommendedName>
        <fullName evidence="5">GHMP kinase N-terminal domain-containing protein</fullName>
    </recommendedName>
</protein>
<dbReference type="AlphaFoldDB" id="A0A1B9ANG7"/>
<evidence type="ECO:0000256" key="2">
    <source>
        <dbReference type="ARBA" id="ARBA00022741"/>
    </source>
</evidence>
<accession>A0A1B9ANG7</accession>
<dbReference type="PIRSF" id="PIRSF033887">
    <property type="entry name" value="PduX"/>
    <property type="match status" value="1"/>
</dbReference>
<evidence type="ECO:0000256" key="1">
    <source>
        <dbReference type="ARBA" id="ARBA00022679"/>
    </source>
</evidence>
<evidence type="ECO:0000313" key="6">
    <source>
        <dbReference type="EMBL" id="OCA85198.1"/>
    </source>
</evidence>
<keyword evidence="7" id="KW-1185">Reference proteome</keyword>
<sequence length="317" mass="34906">MKKGVGRCFGTFGELAQGEVDDHPFLFTLPVPLRSQVVFVPQKISAVTSSRPHQEKMIRAVELTLDRIGVRAGGRLYAQSQLPTGKGMASSSADITAAVRAVADSFDVQFDTSDIAGIAAAIEPTDGVMYEGIVSFNQRTGELLESFSSPPELFLLGYDSGGRVNTSDCYEIKREYTAAEREEMRQAYEQMYAGLSLGKTEDVLTAATRSATLNERFLPKPFFSFFVELAARFEAGVVVGHSGTVLGLLFNTKDRSLDKKVEEIKKLIAQTAGWNPFILTSIPFKNKSLEKRSLDPFKKCACQIEDFPANLIKEFEI</sequence>
<dbReference type="PANTHER" id="PTHR43527:SF1">
    <property type="entry name" value="L-THREONINE KINASE"/>
    <property type="match status" value="1"/>
</dbReference>
<dbReference type="RefSeq" id="WP_065411167.1">
    <property type="nucleotide sequence ID" value="NZ_MAYT01000027.1"/>
</dbReference>
<reference evidence="7" key="1">
    <citation type="submission" date="2016-05" db="EMBL/GenBank/DDBJ databases">
        <authorList>
            <person name="Liu B."/>
            <person name="Wang J."/>
            <person name="Zhu Y."/>
            <person name="Liu G."/>
            <person name="Chen Q."/>
            <person name="Chen Z."/>
            <person name="Lan J."/>
            <person name="Che J."/>
            <person name="Ge C."/>
            <person name="Shi H."/>
            <person name="Pan Z."/>
            <person name="Liu X."/>
        </authorList>
    </citation>
    <scope>NUCLEOTIDE SEQUENCE [LARGE SCALE GENOMIC DNA]</scope>
    <source>
        <strain evidence="7">FJAT-27215</strain>
    </source>
</reference>
<evidence type="ECO:0000256" key="3">
    <source>
        <dbReference type="ARBA" id="ARBA00022777"/>
    </source>
</evidence>
<dbReference type="Pfam" id="PF00288">
    <property type="entry name" value="GHMP_kinases_N"/>
    <property type="match status" value="1"/>
</dbReference>
<dbReference type="InterPro" id="IPR006204">
    <property type="entry name" value="GHMP_kinase_N_dom"/>
</dbReference>
<dbReference type="PANTHER" id="PTHR43527">
    <property type="entry name" value="4-DIPHOSPHOCYTIDYL-2-C-METHYL-D-ERYTHRITOL KINASE, CHLOROPLASTIC"/>
    <property type="match status" value="1"/>
</dbReference>
<gene>
    <name evidence="6" type="ORF">A8F95_11020</name>
</gene>
<feature type="domain" description="GHMP kinase N-terminal" evidence="5">
    <location>
        <begin position="58"/>
        <end position="124"/>
    </location>
</feature>
<keyword evidence="2" id="KW-0547">Nucleotide-binding</keyword>
<comment type="caution">
    <text evidence="6">The sequence shown here is derived from an EMBL/GenBank/DDBJ whole genome shotgun (WGS) entry which is preliminary data.</text>
</comment>
<evidence type="ECO:0000256" key="4">
    <source>
        <dbReference type="ARBA" id="ARBA00022840"/>
    </source>
</evidence>
<proteinExistence type="predicted"/>
<dbReference type="Gene3D" id="3.30.230.10">
    <property type="match status" value="1"/>
</dbReference>
<name>A0A1B9ANG7_9BACI</name>
<dbReference type="InterPro" id="IPR012363">
    <property type="entry name" value="PduX"/>
</dbReference>
<keyword evidence="1" id="KW-0808">Transferase</keyword>
<organism evidence="6 7">
    <name type="scientific">Pseudobacillus wudalianchiensis</name>
    <dbReference type="NCBI Taxonomy" id="1743143"/>
    <lineage>
        <taxon>Bacteria</taxon>
        <taxon>Bacillati</taxon>
        <taxon>Bacillota</taxon>
        <taxon>Bacilli</taxon>
        <taxon>Bacillales</taxon>
        <taxon>Bacillaceae</taxon>
        <taxon>Pseudobacillus</taxon>
    </lineage>
</organism>
<keyword evidence="4" id="KW-0067">ATP-binding</keyword>
<dbReference type="Proteomes" id="UP000092578">
    <property type="component" value="Unassembled WGS sequence"/>
</dbReference>
<keyword evidence="3" id="KW-0418">Kinase</keyword>
<evidence type="ECO:0000313" key="7">
    <source>
        <dbReference type="Proteomes" id="UP000092578"/>
    </source>
</evidence>